<name>A0A0L7L837_OPEBR</name>
<dbReference type="EMBL" id="JTDY01002413">
    <property type="protein sequence ID" value="KOB71461.1"/>
    <property type="molecule type" value="Genomic_DNA"/>
</dbReference>
<reference evidence="1 2" key="1">
    <citation type="journal article" date="2015" name="Genome Biol. Evol.">
        <title>The genome of winter moth (Operophtera brumata) provides a genomic perspective on sexual dimorphism and phenology.</title>
        <authorList>
            <person name="Derks M.F."/>
            <person name="Smit S."/>
            <person name="Salis L."/>
            <person name="Schijlen E."/>
            <person name="Bossers A."/>
            <person name="Mateman C."/>
            <person name="Pijl A.S."/>
            <person name="de Ridder D."/>
            <person name="Groenen M.A."/>
            <person name="Visser M.E."/>
            <person name="Megens H.J."/>
        </authorList>
    </citation>
    <scope>NUCLEOTIDE SEQUENCE [LARGE SCALE GENOMIC DNA]</scope>
    <source>
        <strain evidence="1">WM2013NL</strain>
        <tissue evidence="1">Head and thorax</tissue>
    </source>
</reference>
<dbReference type="PANTHER" id="PTHR39953">
    <property type="entry name" value="RE54151P"/>
    <property type="match status" value="1"/>
</dbReference>
<accession>A0A0L7L837</accession>
<dbReference type="Proteomes" id="UP000037510">
    <property type="component" value="Unassembled WGS sequence"/>
</dbReference>
<proteinExistence type="predicted"/>
<organism evidence="1 2">
    <name type="scientific">Operophtera brumata</name>
    <name type="common">Winter moth</name>
    <name type="synonym">Phalaena brumata</name>
    <dbReference type="NCBI Taxonomy" id="104452"/>
    <lineage>
        <taxon>Eukaryota</taxon>
        <taxon>Metazoa</taxon>
        <taxon>Ecdysozoa</taxon>
        <taxon>Arthropoda</taxon>
        <taxon>Hexapoda</taxon>
        <taxon>Insecta</taxon>
        <taxon>Pterygota</taxon>
        <taxon>Neoptera</taxon>
        <taxon>Endopterygota</taxon>
        <taxon>Lepidoptera</taxon>
        <taxon>Glossata</taxon>
        <taxon>Ditrysia</taxon>
        <taxon>Geometroidea</taxon>
        <taxon>Geometridae</taxon>
        <taxon>Larentiinae</taxon>
        <taxon>Operophtera</taxon>
    </lineage>
</organism>
<evidence type="ECO:0000313" key="2">
    <source>
        <dbReference type="Proteomes" id="UP000037510"/>
    </source>
</evidence>
<dbReference type="AlphaFoldDB" id="A0A0L7L837"/>
<evidence type="ECO:0000313" key="1">
    <source>
        <dbReference type="EMBL" id="KOB71461.1"/>
    </source>
</evidence>
<keyword evidence="2" id="KW-1185">Reference proteome</keyword>
<gene>
    <name evidence="1" type="ORF">OBRU01_13706</name>
</gene>
<sequence length="142" mass="16340">MWLHRRTEEPSLTSVKCYWKKSTLSGIGTTLKFIKAKDFAQNNKVTEIPNNDDFIDKIVQKINDRSIDCQLSAYFKDKSEVQKISMHNLICTFIEGNENLSFETFLNYCLTEMTDERCQLVESATKAQASSDFGVSKEVDVY</sequence>
<comment type="caution">
    <text evidence="1">The sequence shown here is derived from an EMBL/GenBank/DDBJ whole genome shotgun (WGS) entry which is preliminary data.</text>
</comment>
<dbReference type="PANTHER" id="PTHR39953:SF1">
    <property type="entry name" value="RE54151P"/>
    <property type="match status" value="1"/>
</dbReference>
<protein>
    <submittedName>
        <fullName evidence="1">Alkaline nuclease</fullName>
    </submittedName>
</protein>